<dbReference type="EMBL" id="CAJFCV020000001">
    <property type="protein sequence ID" value="CAG9084687.1"/>
    <property type="molecule type" value="Genomic_DNA"/>
</dbReference>
<dbReference type="InterPro" id="IPR001507">
    <property type="entry name" value="ZP_dom"/>
</dbReference>
<evidence type="ECO:0000259" key="3">
    <source>
        <dbReference type="PROSITE" id="PS51034"/>
    </source>
</evidence>
<dbReference type="WBParaSite" id="BXY_0885900.1">
    <property type="protein sequence ID" value="BXY_0885900.1"/>
    <property type="gene ID" value="BXY_0885900"/>
</dbReference>
<feature type="transmembrane region" description="Helical" evidence="2">
    <location>
        <begin position="323"/>
        <end position="345"/>
    </location>
</feature>
<dbReference type="Proteomes" id="UP000582659">
    <property type="component" value="Unassembled WGS sequence"/>
</dbReference>
<dbReference type="OrthoDB" id="6432511at2759"/>
<dbReference type="PANTHER" id="PTHR46560:SF5">
    <property type="entry name" value="CYPHER, ISOFORM B"/>
    <property type="match status" value="1"/>
</dbReference>
<name>A0A1I7S770_BURXY</name>
<reference evidence="5" key="2">
    <citation type="submission" date="2020-08" db="EMBL/GenBank/DDBJ databases">
        <authorList>
            <person name="Kikuchi T."/>
        </authorList>
    </citation>
    <scope>NUCLEOTIDE SEQUENCE</scope>
    <source>
        <strain evidence="4">Ka4C1</strain>
    </source>
</reference>
<keyword evidence="2" id="KW-1133">Transmembrane helix</keyword>
<evidence type="ECO:0000313" key="8">
    <source>
        <dbReference type="WBParaSite" id="BXY_0885900.1"/>
    </source>
</evidence>
<keyword evidence="2" id="KW-0472">Membrane</keyword>
<keyword evidence="1" id="KW-1015">Disulfide bond</keyword>
<dbReference type="InterPro" id="IPR042235">
    <property type="entry name" value="ZP-C_dom"/>
</dbReference>
<dbReference type="AlphaFoldDB" id="A0A1I7S770"/>
<evidence type="ECO:0000313" key="7">
    <source>
        <dbReference type="Proteomes" id="UP000659654"/>
    </source>
</evidence>
<dbReference type="InterPro" id="IPR055355">
    <property type="entry name" value="ZP-C"/>
</dbReference>
<sequence length="355" mass="39370">MAKLLDTSVSCDQKDFVLSLSFDSDFRGIVYSEDDFPNCVYVNGTMLPQRNYQLKIPLIGCETRTNEDGNFENAIIVQENAAFVQSTDKKYLLTCIPSAVPIGPQRESLITVDFGGVTIDNSHTTPEVISASLPPGSAKPPLKYTVEIRAGHSLTSPTSFNALNIGDPISYVVRIQKPVSDTQIGRCWATDAKSNLELSDENGCTLQPRASIWNAFERLNSDDEVIFVNKIKAWAFPTSDEVNIFCNLRVCMSRACELSNCSSTTRRMRRHFSHPVGAISSVERIHAQLRLRRQALSSVSSTDLLTQSFVDQDKIVCLTTSHLALLASCILVLLILVVVFIFIVTPNRFLNNLKL</sequence>
<keyword evidence="7" id="KW-1185">Reference proteome</keyword>
<accession>A0A1I7S770</accession>
<dbReference type="eggNOG" id="ENOG502SAF9">
    <property type="taxonomic scope" value="Eukaryota"/>
</dbReference>
<dbReference type="Pfam" id="PF00100">
    <property type="entry name" value="Zona_pellucida"/>
    <property type="match status" value="1"/>
</dbReference>
<dbReference type="PANTHER" id="PTHR46560">
    <property type="entry name" value="CYPHER, ISOFORM B"/>
    <property type="match status" value="1"/>
</dbReference>
<evidence type="ECO:0000256" key="2">
    <source>
        <dbReference type="SAM" id="Phobius"/>
    </source>
</evidence>
<keyword evidence="2" id="KW-0812">Transmembrane</keyword>
<dbReference type="Proteomes" id="UP000095284">
    <property type="component" value="Unplaced"/>
</dbReference>
<dbReference type="Proteomes" id="UP000659654">
    <property type="component" value="Unassembled WGS sequence"/>
</dbReference>
<dbReference type="PROSITE" id="PS51034">
    <property type="entry name" value="ZP_2"/>
    <property type="match status" value="1"/>
</dbReference>
<evidence type="ECO:0000313" key="4">
    <source>
        <dbReference type="EMBL" id="CAD5209551.1"/>
    </source>
</evidence>
<evidence type="ECO:0000313" key="6">
    <source>
        <dbReference type="Proteomes" id="UP000095284"/>
    </source>
</evidence>
<dbReference type="Gene3D" id="2.60.40.4100">
    <property type="entry name" value="Zona pellucida, ZP-C domain"/>
    <property type="match status" value="1"/>
</dbReference>
<proteinExistence type="predicted"/>
<protein>
    <submittedName>
        <fullName evidence="4">(pine wood nematode) hypothetical protein</fullName>
    </submittedName>
    <submittedName>
        <fullName evidence="8">ZP domain-containing protein</fullName>
    </submittedName>
</protein>
<dbReference type="SMART" id="SM00241">
    <property type="entry name" value="ZP"/>
    <property type="match status" value="1"/>
</dbReference>
<feature type="domain" description="ZP" evidence="3">
    <location>
        <begin position="10"/>
        <end position="268"/>
    </location>
</feature>
<evidence type="ECO:0000313" key="5">
    <source>
        <dbReference type="EMBL" id="CAG9084687.1"/>
    </source>
</evidence>
<gene>
    <name evidence="4" type="ORF">BXYJ_LOCUS1492</name>
</gene>
<dbReference type="EMBL" id="CAJFDI010000001">
    <property type="protein sequence ID" value="CAD5209551.1"/>
    <property type="molecule type" value="Genomic_DNA"/>
</dbReference>
<organism evidence="6 8">
    <name type="scientific">Bursaphelenchus xylophilus</name>
    <name type="common">Pinewood nematode worm</name>
    <name type="synonym">Aphelenchoides xylophilus</name>
    <dbReference type="NCBI Taxonomy" id="6326"/>
    <lineage>
        <taxon>Eukaryota</taxon>
        <taxon>Metazoa</taxon>
        <taxon>Ecdysozoa</taxon>
        <taxon>Nematoda</taxon>
        <taxon>Chromadorea</taxon>
        <taxon>Rhabditida</taxon>
        <taxon>Tylenchina</taxon>
        <taxon>Tylenchomorpha</taxon>
        <taxon>Aphelenchoidea</taxon>
        <taxon>Aphelenchoididae</taxon>
        <taxon>Bursaphelenchus</taxon>
    </lineage>
</organism>
<evidence type="ECO:0000256" key="1">
    <source>
        <dbReference type="ARBA" id="ARBA00023157"/>
    </source>
</evidence>
<reference evidence="8" key="1">
    <citation type="submission" date="2016-11" db="UniProtKB">
        <authorList>
            <consortium name="WormBaseParasite"/>
        </authorList>
    </citation>
    <scope>IDENTIFICATION</scope>
</reference>